<dbReference type="AlphaFoldDB" id="Q0CFN9"/>
<feature type="region of interest" description="Disordered" evidence="1">
    <location>
        <begin position="385"/>
        <end position="471"/>
    </location>
</feature>
<dbReference type="EMBL" id="CH476604">
    <property type="protein sequence ID" value="EAU31757.1"/>
    <property type="molecule type" value="Genomic_DNA"/>
</dbReference>
<dbReference type="HOGENOM" id="CLU_341298_0_0_1"/>
<protein>
    <submittedName>
        <fullName evidence="2">Uncharacterized protein</fullName>
    </submittedName>
</protein>
<evidence type="ECO:0000313" key="3">
    <source>
        <dbReference type="Proteomes" id="UP000007963"/>
    </source>
</evidence>
<organism evidence="2 3">
    <name type="scientific">Aspergillus terreus (strain NIH 2624 / FGSC A1156)</name>
    <dbReference type="NCBI Taxonomy" id="341663"/>
    <lineage>
        <taxon>Eukaryota</taxon>
        <taxon>Fungi</taxon>
        <taxon>Dikarya</taxon>
        <taxon>Ascomycota</taxon>
        <taxon>Pezizomycotina</taxon>
        <taxon>Eurotiomycetes</taxon>
        <taxon>Eurotiomycetidae</taxon>
        <taxon>Eurotiales</taxon>
        <taxon>Aspergillaceae</taxon>
        <taxon>Aspergillus</taxon>
        <taxon>Aspergillus subgen. Circumdati</taxon>
    </lineage>
</organism>
<dbReference type="RefSeq" id="XP_001216116.1">
    <property type="nucleotide sequence ID" value="XM_001216116.1"/>
</dbReference>
<accession>Q0CFN9</accession>
<dbReference type="VEuPathDB" id="FungiDB:ATEG_07495"/>
<dbReference type="STRING" id="341663.Q0CFN9"/>
<name>Q0CFN9_ASPTN</name>
<sequence>MPPKNAKTVPDFLELTKKYGLKFEGPALPSQWPKQHKDTFEVVWNMKNLRFDELKESLSNSPDSDEHRLTQQRVVDALTLSMSANECRALWSNEETWKVNLMSKIFNTFDKDARFLRCGNRRWMSSFQALHADPVLRDRLKIRQAKRTPCLCSEKELASAFIRLHEENNHHPDNVFQVVYDMPFTYHPSDDIEVKQYCTRKPDGVYGLRRTGVFDSLLERHGDGLWTSPFGNETVLYPFLVVEWKSEQGGPGFSSIERQTAFPIRTMLRLQQHLFTGADSRAGVNPLVWFMGNQGEDWRVYACVTDGQRFRVFHLWKGMVTLPEDAAQLLYIVDYIADWARDVYRANVLHCLSDESPISSLGDSMVTQISHVTLAVRNRSSIAVSDTGDVRHTSHREINAQERVPQPPLEDNVEIRASPTPGSLFGSTNTQPGNLFRGRTMEDDDATSDSSSTSVVSERWSRSDQNERSGEEIFLRRQRRGPPMWLALNEKCMVSHLNLELRRFRHVRIPEDDSHLRFFIEKCMVGIILDSSGNSAGMGLRGLLTYAKIWDVKSLNSLEQRWTNTATLIESEKDSRFAACLLYNCHLDRSSGTVVREIVCLTASKLVFEKAGRDLGSYPLESVCLVPQDIVRHLWAPGTSHLVSQLLYPEVYYIATTVDPLFSSKWGLHFWTHMAFPGKRDQADYSHPASRESEKLVAYDMHPRTSRHYSTFHWAWPGRKISSDEMAPGALFIRLYGPKFCILVFGPGPNGLSDHRFLSKVLQQLKASKNLFAERRPTLAYRRLNKRRMNSDEIDQLDQVAALIEELGATTQVYEAHKSTSVETPAAQPDG</sequence>
<gene>
    <name evidence="2" type="ORF">ATEG_07495</name>
</gene>
<feature type="compositionally biased region" description="Basic and acidic residues" evidence="1">
    <location>
        <begin position="459"/>
        <end position="471"/>
    </location>
</feature>
<dbReference type="GeneID" id="4322969"/>
<dbReference type="eggNOG" id="ENOG502S31X">
    <property type="taxonomic scope" value="Eukaryota"/>
</dbReference>
<reference evidence="3" key="1">
    <citation type="submission" date="2005-09" db="EMBL/GenBank/DDBJ databases">
        <title>Annotation of the Aspergillus terreus NIH2624 genome.</title>
        <authorList>
            <person name="Birren B.W."/>
            <person name="Lander E.S."/>
            <person name="Galagan J.E."/>
            <person name="Nusbaum C."/>
            <person name="Devon K."/>
            <person name="Henn M."/>
            <person name="Ma L.-J."/>
            <person name="Jaffe D.B."/>
            <person name="Butler J."/>
            <person name="Alvarez P."/>
            <person name="Gnerre S."/>
            <person name="Grabherr M."/>
            <person name="Kleber M."/>
            <person name="Mauceli E.W."/>
            <person name="Brockman W."/>
            <person name="Rounsley S."/>
            <person name="Young S.K."/>
            <person name="LaButti K."/>
            <person name="Pushparaj V."/>
            <person name="DeCaprio D."/>
            <person name="Crawford M."/>
            <person name="Koehrsen M."/>
            <person name="Engels R."/>
            <person name="Montgomery P."/>
            <person name="Pearson M."/>
            <person name="Howarth C."/>
            <person name="Larson L."/>
            <person name="Luoma S."/>
            <person name="White J."/>
            <person name="Alvarado L."/>
            <person name="Kodira C.D."/>
            <person name="Zeng Q."/>
            <person name="Oleary S."/>
            <person name="Yandava C."/>
            <person name="Denning D.W."/>
            <person name="Nierman W.C."/>
            <person name="Milne T."/>
            <person name="Madden K."/>
        </authorList>
    </citation>
    <scope>NUCLEOTIDE SEQUENCE [LARGE SCALE GENOMIC DNA]</scope>
    <source>
        <strain evidence="3">NIH 2624 / FGSC A1156</strain>
    </source>
</reference>
<feature type="compositionally biased region" description="Basic and acidic residues" evidence="1">
    <location>
        <begin position="388"/>
        <end position="400"/>
    </location>
</feature>
<dbReference type="Proteomes" id="UP000007963">
    <property type="component" value="Unassembled WGS sequence"/>
</dbReference>
<feature type="compositionally biased region" description="Low complexity" evidence="1">
    <location>
        <begin position="448"/>
        <end position="458"/>
    </location>
</feature>
<evidence type="ECO:0000256" key="1">
    <source>
        <dbReference type="SAM" id="MobiDB-lite"/>
    </source>
</evidence>
<dbReference type="OrthoDB" id="3538597at2759"/>
<evidence type="ECO:0000313" key="2">
    <source>
        <dbReference type="EMBL" id="EAU31757.1"/>
    </source>
</evidence>
<proteinExistence type="predicted"/>